<protein>
    <submittedName>
        <fullName evidence="1">Uncharacterized protein</fullName>
    </submittedName>
</protein>
<organism evidence="1 2">
    <name type="scientific">Pseudoalteromonas maricaloris</name>
    <dbReference type="NCBI Taxonomy" id="184924"/>
    <lineage>
        <taxon>Bacteria</taxon>
        <taxon>Pseudomonadati</taxon>
        <taxon>Pseudomonadota</taxon>
        <taxon>Gammaproteobacteria</taxon>
        <taxon>Alteromonadales</taxon>
        <taxon>Pseudoalteromonadaceae</taxon>
        <taxon>Pseudoalteromonas</taxon>
    </lineage>
</organism>
<name>A0A8I2H5I4_9GAMM</name>
<evidence type="ECO:0000313" key="2">
    <source>
        <dbReference type="Proteomes" id="UP000646877"/>
    </source>
</evidence>
<proteinExistence type="predicted"/>
<comment type="caution">
    <text evidence="1">The sequence shown here is derived from an EMBL/GenBank/DDBJ whole genome shotgun (WGS) entry which is preliminary data.</text>
</comment>
<reference evidence="1" key="1">
    <citation type="submission" date="2019-10" db="EMBL/GenBank/DDBJ databases">
        <authorList>
            <person name="Paulsen S."/>
        </authorList>
    </citation>
    <scope>NUCLEOTIDE SEQUENCE</scope>
    <source>
        <strain evidence="1">LMG 19692</strain>
    </source>
</reference>
<gene>
    <name evidence="1" type="ORF">F9Y85_14915</name>
</gene>
<evidence type="ECO:0000313" key="1">
    <source>
        <dbReference type="EMBL" id="NLR22570.1"/>
    </source>
</evidence>
<dbReference type="AlphaFoldDB" id="A0A8I2H5I4"/>
<dbReference type="EMBL" id="WEIA01000009">
    <property type="protein sequence ID" value="NLR22570.1"/>
    <property type="molecule type" value="Genomic_DNA"/>
</dbReference>
<dbReference type="Proteomes" id="UP000646877">
    <property type="component" value="Unassembled WGS sequence"/>
</dbReference>
<sequence length="73" mass="7959">MAKNNASTPFDLDKAADISTRKKLGFIALLFHCALRRSPFMATSNASAPFVFSVALDRNTIQAKSLSLNLTKN</sequence>
<accession>A0A8I2H5I4</accession>